<dbReference type="GO" id="GO:0043041">
    <property type="term" value="P:amino acid activation for nonribosomal peptide biosynthetic process"/>
    <property type="evidence" value="ECO:0007669"/>
    <property type="project" value="TreeGrafter"/>
</dbReference>
<name>E9E6G5_METAQ</name>
<gene>
    <name evidence="2" type="ORF">MAC_05463</name>
</gene>
<feature type="region of interest" description="Disordered" evidence="1">
    <location>
        <begin position="148"/>
        <end position="174"/>
    </location>
</feature>
<dbReference type="Proteomes" id="UP000002499">
    <property type="component" value="Unassembled WGS sequence"/>
</dbReference>
<keyword evidence="3" id="KW-1185">Reference proteome</keyword>
<sequence>MATIAHAAWALTISQYTANPDTPFGATLPAREAAAARIQNPESIAGPTIPTVPYRTVIHSSGSVAGFLAGMQRDAVSTVWFGQLGLETIQRQDESCRRACCFDSIFQVMQEADHGRGVIVRPPSDTNMGEMMRFASTQVFEAEHTTGALSASSRKIGSGDQKESAHDTSASATYPGLSSRQRYLVAPGYLSPLASVMTAHALFARKPHKPS</sequence>
<dbReference type="GO" id="GO:0044550">
    <property type="term" value="P:secondary metabolite biosynthetic process"/>
    <property type="evidence" value="ECO:0007669"/>
    <property type="project" value="TreeGrafter"/>
</dbReference>
<dbReference type="EMBL" id="GL698511">
    <property type="protein sequence ID" value="EFY88411.1"/>
    <property type="molecule type" value="Genomic_DNA"/>
</dbReference>
<dbReference type="GO" id="GO:0005737">
    <property type="term" value="C:cytoplasm"/>
    <property type="evidence" value="ECO:0007669"/>
    <property type="project" value="TreeGrafter"/>
</dbReference>
<dbReference type="PANTHER" id="PTHR45527">
    <property type="entry name" value="NONRIBOSOMAL PEPTIDE SYNTHETASE"/>
    <property type="match status" value="1"/>
</dbReference>
<dbReference type="HOGENOM" id="CLU_1305118_0_0_1"/>
<evidence type="ECO:0000313" key="3">
    <source>
        <dbReference type="Proteomes" id="UP000002499"/>
    </source>
</evidence>
<dbReference type="GO" id="GO:0031177">
    <property type="term" value="F:phosphopantetheine binding"/>
    <property type="evidence" value="ECO:0007669"/>
    <property type="project" value="TreeGrafter"/>
</dbReference>
<evidence type="ECO:0000256" key="1">
    <source>
        <dbReference type="SAM" id="MobiDB-lite"/>
    </source>
</evidence>
<dbReference type="InParanoid" id="E9E6G5"/>
<dbReference type="OrthoDB" id="10071592at2759"/>
<dbReference type="AlphaFoldDB" id="E9E6G5"/>
<reference evidence="2 3" key="1">
    <citation type="journal article" date="2011" name="PLoS Genet.">
        <title>Genome sequencing and comparative transcriptomics of the model entomopathogenic fungi Metarhizium anisopliae and M. acridum.</title>
        <authorList>
            <person name="Gao Q."/>
            <person name="Jin K."/>
            <person name="Ying S.H."/>
            <person name="Zhang Y."/>
            <person name="Xiao G."/>
            <person name="Shang Y."/>
            <person name="Duan Z."/>
            <person name="Hu X."/>
            <person name="Xie X.Q."/>
            <person name="Zhou G."/>
            <person name="Peng G."/>
            <person name="Luo Z."/>
            <person name="Huang W."/>
            <person name="Wang B."/>
            <person name="Fang W."/>
            <person name="Wang S."/>
            <person name="Zhong Y."/>
            <person name="Ma L.J."/>
            <person name="St Leger R.J."/>
            <person name="Zhao G.P."/>
            <person name="Pei Y."/>
            <person name="Feng M.G."/>
            <person name="Xia Y."/>
            <person name="Wang C."/>
        </authorList>
    </citation>
    <scope>NUCLEOTIDE SEQUENCE [LARGE SCALE GENOMIC DNA]</scope>
    <source>
        <strain evidence="2 3">CQMa 102</strain>
    </source>
</reference>
<dbReference type="SUPFAM" id="SSF52777">
    <property type="entry name" value="CoA-dependent acyltransferases"/>
    <property type="match status" value="1"/>
</dbReference>
<organism evidence="3">
    <name type="scientific">Metarhizium acridum (strain CQMa 102)</name>
    <dbReference type="NCBI Taxonomy" id="655827"/>
    <lineage>
        <taxon>Eukaryota</taxon>
        <taxon>Fungi</taxon>
        <taxon>Dikarya</taxon>
        <taxon>Ascomycota</taxon>
        <taxon>Pezizomycotina</taxon>
        <taxon>Sordariomycetes</taxon>
        <taxon>Hypocreomycetidae</taxon>
        <taxon>Hypocreales</taxon>
        <taxon>Clavicipitaceae</taxon>
        <taxon>Metarhizium</taxon>
    </lineage>
</organism>
<dbReference type="Gene3D" id="3.30.559.30">
    <property type="entry name" value="Nonribosomal peptide synthetase, condensation domain"/>
    <property type="match status" value="1"/>
</dbReference>
<dbReference type="PANTHER" id="PTHR45527:SF1">
    <property type="entry name" value="FATTY ACID SYNTHASE"/>
    <property type="match status" value="1"/>
</dbReference>
<evidence type="ECO:0000313" key="2">
    <source>
        <dbReference type="EMBL" id="EFY88411.1"/>
    </source>
</evidence>
<protein>
    <submittedName>
        <fullName evidence="2">HC-toxin synthetase</fullName>
    </submittedName>
</protein>
<dbReference type="STRING" id="655827.E9E6G5"/>
<accession>E9E6G5</accession>
<proteinExistence type="predicted"/>